<evidence type="ECO:0000256" key="1">
    <source>
        <dbReference type="SAM" id="MobiDB-lite"/>
    </source>
</evidence>
<dbReference type="EMBL" id="BARW01006874">
    <property type="protein sequence ID" value="GAI81884.1"/>
    <property type="molecule type" value="Genomic_DNA"/>
</dbReference>
<gene>
    <name evidence="2" type="ORF">S12H4_14414</name>
</gene>
<accession>X1TPB7</accession>
<protein>
    <recommendedName>
        <fullName evidence="3">DUF1349 domain-containing protein</fullName>
    </recommendedName>
</protein>
<evidence type="ECO:0000313" key="2">
    <source>
        <dbReference type="EMBL" id="GAI81884.1"/>
    </source>
</evidence>
<proteinExistence type="predicted"/>
<reference evidence="2" key="1">
    <citation type="journal article" date="2014" name="Front. Microbiol.">
        <title>High frequency of phylogenetically diverse reductive dehalogenase-homologous genes in deep subseafloor sedimentary metagenomes.</title>
        <authorList>
            <person name="Kawai M."/>
            <person name="Futagami T."/>
            <person name="Toyoda A."/>
            <person name="Takaki Y."/>
            <person name="Nishi S."/>
            <person name="Hori S."/>
            <person name="Arai W."/>
            <person name="Tsubouchi T."/>
            <person name="Morono Y."/>
            <person name="Uchiyama I."/>
            <person name="Ito T."/>
            <person name="Fujiyama A."/>
            <person name="Inagaki F."/>
            <person name="Takami H."/>
        </authorList>
    </citation>
    <scope>NUCLEOTIDE SEQUENCE</scope>
    <source>
        <strain evidence="2">Expedition CK06-06</strain>
    </source>
</reference>
<organism evidence="2">
    <name type="scientific">marine sediment metagenome</name>
    <dbReference type="NCBI Taxonomy" id="412755"/>
    <lineage>
        <taxon>unclassified sequences</taxon>
        <taxon>metagenomes</taxon>
        <taxon>ecological metagenomes</taxon>
    </lineage>
</organism>
<feature type="non-terminal residue" evidence="2">
    <location>
        <position position="436"/>
    </location>
</feature>
<feature type="non-terminal residue" evidence="2">
    <location>
        <position position="1"/>
    </location>
</feature>
<evidence type="ECO:0008006" key="3">
    <source>
        <dbReference type="Google" id="ProtNLM"/>
    </source>
</evidence>
<dbReference type="Gene3D" id="2.60.120.200">
    <property type="match status" value="1"/>
</dbReference>
<comment type="caution">
    <text evidence="2">The sequence shown here is derived from an EMBL/GenBank/DDBJ whole genome shotgun (WGS) entry which is preliminary data.</text>
</comment>
<dbReference type="Gene3D" id="2.60.40.10">
    <property type="entry name" value="Immunoglobulins"/>
    <property type="match status" value="1"/>
</dbReference>
<dbReference type="AlphaFoldDB" id="X1TPB7"/>
<sequence>VDVRQTTDLSWGPGDSAVSHEVYFGTDEEAVRNATTASPEFKGTKALGGEIYDPGKLEWEATYYWRVDEINPSNPDSPWVGNVWSFTTAGFLIIDNFEDYDAGDNQIWYSWHDGLGYGTPGVDPYFAGNGTGAAVGDETTPSFTEETIVHGGSQSMPLVYDNNKQGYSKYSETELKLTAPRDWTEGDVANLTLWFRGLPGSVGSFVEGPAGTYTMTASGADIWTVNSVEADEFHFAYKMLTGAGSIVARVDSIQNTNDWAKAGVMIRETLDPGSAHAYMVVTPTQGVSFQRRPGMGATSTSDNSTTGNETAPHWVKIDRNISGSFTASHSTNGSTWETLGTPLNIQMSANVYIGLALTSHDTALTCEAVFSNVTTTGTVTGQWTNQDIGIASNDAEPLYVAVSNSAGQPAVIVNDNPNAAQLDAWTKWVIPLQDIA</sequence>
<name>X1TPB7_9ZZZZ</name>
<feature type="region of interest" description="Disordered" evidence="1">
    <location>
        <begin position="289"/>
        <end position="309"/>
    </location>
</feature>
<dbReference type="InterPro" id="IPR013783">
    <property type="entry name" value="Ig-like_fold"/>
</dbReference>
<feature type="compositionally biased region" description="Polar residues" evidence="1">
    <location>
        <begin position="297"/>
        <end position="309"/>
    </location>
</feature>